<keyword evidence="12 13" id="KW-0472">Membrane</keyword>
<dbReference type="PANTHER" id="PTHR45453">
    <property type="entry name" value="PHOSPHATE REGULON SENSOR PROTEIN PHOR"/>
    <property type="match status" value="1"/>
</dbReference>
<dbReference type="GO" id="GO:0004721">
    <property type="term" value="F:phosphoprotein phosphatase activity"/>
    <property type="evidence" value="ECO:0007669"/>
    <property type="project" value="TreeGrafter"/>
</dbReference>
<accession>A0A2X0XMN7</accession>
<feature type="transmembrane region" description="Helical" evidence="13">
    <location>
        <begin position="12"/>
        <end position="29"/>
    </location>
</feature>
<dbReference type="InterPro" id="IPR005467">
    <property type="entry name" value="His_kinase_dom"/>
</dbReference>
<evidence type="ECO:0000256" key="3">
    <source>
        <dbReference type="ARBA" id="ARBA00012438"/>
    </source>
</evidence>
<protein>
    <recommendedName>
        <fullName evidence="3">histidine kinase</fullName>
        <ecNumber evidence="3">2.7.13.3</ecNumber>
    </recommendedName>
</protein>
<dbReference type="AlphaFoldDB" id="A0A2X0XMN7"/>
<dbReference type="InterPro" id="IPR036890">
    <property type="entry name" value="HATPase_C_sf"/>
</dbReference>
<gene>
    <name evidence="15" type="primary">graS_2</name>
    <name evidence="15" type="ORF">NCTC7582_01982</name>
</gene>
<evidence type="ECO:0000256" key="11">
    <source>
        <dbReference type="ARBA" id="ARBA00023012"/>
    </source>
</evidence>
<keyword evidence="6 13" id="KW-0812">Transmembrane</keyword>
<evidence type="ECO:0000313" key="16">
    <source>
        <dbReference type="Proteomes" id="UP000251431"/>
    </source>
</evidence>
<dbReference type="Proteomes" id="UP000251431">
    <property type="component" value="Unassembled WGS sequence"/>
</dbReference>
<dbReference type="Pfam" id="PF02518">
    <property type="entry name" value="HATPase_c"/>
    <property type="match status" value="1"/>
</dbReference>
<evidence type="ECO:0000259" key="14">
    <source>
        <dbReference type="PROSITE" id="PS50109"/>
    </source>
</evidence>
<keyword evidence="9" id="KW-0067">ATP-binding</keyword>
<dbReference type="PROSITE" id="PS50109">
    <property type="entry name" value="HIS_KIN"/>
    <property type="match status" value="1"/>
</dbReference>
<evidence type="ECO:0000256" key="10">
    <source>
        <dbReference type="ARBA" id="ARBA00022989"/>
    </source>
</evidence>
<sequence>MKLFFRDHLSFIILYSISFLLLPWIIHVLDDLSSHYAYFIFLVSFLFILWLLGRYYRRRKFYHHLQKNINTQDDLHLFEPRAAIEQYYSEKLRQIQYLFLTQQQRLEEQAHEKQLVLSHFAHQMKTPLSVIQLIVQATPNKTTDELQQWYTINKECNKLTFTLNQLLTYERTSHLVADLKIEPIILKGLVQEVINDLKDFFIIREVFPKLTFAEDQIIYSDRKWLKIVLYQVLNNAIKYSEMASTIHIHYDSTALHIKNLGETIPTSEIARVFDLFYTGMKGRTSGEATGIGLYLVKKILTTLEHPFTLQSSEHVTTFSINFSNSLKK</sequence>
<keyword evidence="8 15" id="KW-0418">Kinase</keyword>
<keyword evidence="5 15" id="KW-0808">Transferase</keyword>
<dbReference type="InterPro" id="IPR003661">
    <property type="entry name" value="HisK_dim/P_dom"/>
</dbReference>
<feature type="domain" description="Histidine kinase" evidence="14">
    <location>
        <begin position="119"/>
        <end position="326"/>
    </location>
</feature>
<dbReference type="SMART" id="SM00388">
    <property type="entry name" value="HisKA"/>
    <property type="match status" value="1"/>
</dbReference>
<evidence type="ECO:0000256" key="1">
    <source>
        <dbReference type="ARBA" id="ARBA00000085"/>
    </source>
</evidence>
<organism evidence="15 16">
    <name type="scientific">Lysinibacillus capsici</name>
    <dbReference type="NCBI Taxonomy" id="2115968"/>
    <lineage>
        <taxon>Bacteria</taxon>
        <taxon>Bacillati</taxon>
        <taxon>Bacillota</taxon>
        <taxon>Bacilli</taxon>
        <taxon>Bacillales</taxon>
        <taxon>Bacillaceae</taxon>
        <taxon>Lysinibacillus</taxon>
    </lineage>
</organism>
<dbReference type="GO" id="GO:0016036">
    <property type="term" value="P:cellular response to phosphate starvation"/>
    <property type="evidence" value="ECO:0007669"/>
    <property type="project" value="TreeGrafter"/>
</dbReference>
<evidence type="ECO:0000256" key="9">
    <source>
        <dbReference type="ARBA" id="ARBA00022840"/>
    </source>
</evidence>
<evidence type="ECO:0000313" key="15">
    <source>
        <dbReference type="EMBL" id="SPT98823.1"/>
    </source>
</evidence>
<evidence type="ECO:0000256" key="6">
    <source>
        <dbReference type="ARBA" id="ARBA00022692"/>
    </source>
</evidence>
<dbReference type="EC" id="2.7.13.3" evidence="3"/>
<dbReference type="CDD" id="cd00082">
    <property type="entry name" value="HisKA"/>
    <property type="match status" value="1"/>
</dbReference>
<comment type="subcellular location">
    <subcellularLocation>
        <location evidence="2">Cell membrane</location>
        <topology evidence="2">Multi-pass membrane protein</topology>
    </subcellularLocation>
</comment>
<dbReference type="InterPro" id="IPR003594">
    <property type="entry name" value="HATPase_dom"/>
</dbReference>
<keyword evidence="11" id="KW-0902">Two-component regulatory system</keyword>
<evidence type="ECO:0000256" key="7">
    <source>
        <dbReference type="ARBA" id="ARBA00022741"/>
    </source>
</evidence>
<proteinExistence type="predicted"/>
<dbReference type="PANTHER" id="PTHR45453:SF2">
    <property type="entry name" value="HISTIDINE KINASE"/>
    <property type="match status" value="1"/>
</dbReference>
<evidence type="ECO:0000256" key="13">
    <source>
        <dbReference type="SAM" id="Phobius"/>
    </source>
</evidence>
<dbReference type="GO" id="GO:0005524">
    <property type="term" value="F:ATP binding"/>
    <property type="evidence" value="ECO:0007669"/>
    <property type="project" value="UniProtKB-KW"/>
</dbReference>
<dbReference type="Gene3D" id="3.30.565.10">
    <property type="entry name" value="Histidine kinase-like ATPase, C-terminal domain"/>
    <property type="match status" value="1"/>
</dbReference>
<name>A0A2X0XMN7_9BACI</name>
<dbReference type="Pfam" id="PF00512">
    <property type="entry name" value="HisKA"/>
    <property type="match status" value="1"/>
</dbReference>
<evidence type="ECO:0000256" key="12">
    <source>
        <dbReference type="ARBA" id="ARBA00023136"/>
    </source>
</evidence>
<evidence type="ECO:0000256" key="2">
    <source>
        <dbReference type="ARBA" id="ARBA00004651"/>
    </source>
</evidence>
<evidence type="ECO:0000256" key="5">
    <source>
        <dbReference type="ARBA" id="ARBA00022679"/>
    </source>
</evidence>
<comment type="catalytic activity">
    <reaction evidence="1">
        <text>ATP + protein L-histidine = ADP + protein N-phospho-L-histidine.</text>
        <dbReference type="EC" id="2.7.13.3"/>
    </reaction>
</comment>
<evidence type="ECO:0000256" key="4">
    <source>
        <dbReference type="ARBA" id="ARBA00022475"/>
    </source>
</evidence>
<dbReference type="RefSeq" id="WP_112117183.1">
    <property type="nucleotide sequence ID" value="NZ_UAQE01000001.1"/>
</dbReference>
<dbReference type="InterPro" id="IPR036097">
    <property type="entry name" value="HisK_dim/P_sf"/>
</dbReference>
<feature type="transmembrane region" description="Helical" evidence="13">
    <location>
        <begin position="35"/>
        <end position="53"/>
    </location>
</feature>
<dbReference type="SUPFAM" id="SSF47384">
    <property type="entry name" value="Homodimeric domain of signal transducing histidine kinase"/>
    <property type="match status" value="1"/>
</dbReference>
<dbReference type="GO" id="GO:0000155">
    <property type="term" value="F:phosphorelay sensor kinase activity"/>
    <property type="evidence" value="ECO:0007669"/>
    <property type="project" value="InterPro"/>
</dbReference>
<dbReference type="GO" id="GO:0005886">
    <property type="term" value="C:plasma membrane"/>
    <property type="evidence" value="ECO:0007669"/>
    <property type="project" value="UniProtKB-SubCell"/>
</dbReference>
<keyword evidence="7" id="KW-0547">Nucleotide-binding</keyword>
<dbReference type="SMART" id="SM00387">
    <property type="entry name" value="HATPase_c"/>
    <property type="match status" value="1"/>
</dbReference>
<dbReference type="STRING" id="1421.A2J09_20490"/>
<keyword evidence="4" id="KW-1003">Cell membrane</keyword>
<dbReference type="SUPFAM" id="SSF55874">
    <property type="entry name" value="ATPase domain of HSP90 chaperone/DNA topoisomerase II/histidine kinase"/>
    <property type="match status" value="1"/>
</dbReference>
<dbReference type="InterPro" id="IPR050351">
    <property type="entry name" value="BphY/WalK/GraS-like"/>
</dbReference>
<dbReference type="Gene3D" id="1.10.287.130">
    <property type="match status" value="1"/>
</dbReference>
<dbReference type="EMBL" id="UAQE01000001">
    <property type="protein sequence ID" value="SPT98823.1"/>
    <property type="molecule type" value="Genomic_DNA"/>
</dbReference>
<keyword evidence="10 13" id="KW-1133">Transmembrane helix</keyword>
<evidence type="ECO:0000256" key="8">
    <source>
        <dbReference type="ARBA" id="ARBA00022777"/>
    </source>
</evidence>
<reference evidence="15 16" key="1">
    <citation type="submission" date="2018-06" db="EMBL/GenBank/DDBJ databases">
        <authorList>
            <consortium name="Pathogen Informatics"/>
            <person name="Doyle S."/>
        </authorList>
    </citation>
    <scope>NUCLEOTIDE SEQUENCE [LARGE SCALE GENOMIC DNA]</scope>
    <source>
        <strain evidence="15 16">NCTC7582</strain>
    </source>
</reference>